<name>A0A317Q9P2_9GAMM</name>
<organism evidence="2 3">
    <name type="scientific">Pseudidiomarina maritima</name>
    <dbReference type="NCBI Taxonomy" id="519453"/>
    <lineage>
        <taxon>Bacteria</taxon>
        <taxon>Pseudomonadati</taxon>
        <taxon>Pseudomonadota</taxon>
        <taxon>Gammaproteobacteria</taxon>
        <taxon>Alteromonadales</taxon>
        <taxon>Idiomarinaceae</taxon>
        <taxon>Pseudidiomarina</taxon>
    </lineage>
</organism>
<dbReference type="SUPFAM" id="SSF54523">
    <property type="entry name" value="Pili subunits"/>
    <property type="match status" value="1"/>
</dbReference>
<dbReference type="Gene3D" id="3.30.700.10">
    <property type="entry name" value="Glycoprotein, Type 4 Pilin"/>
    <property type="match status" value="1"/>
</dbReference>
<keyword evidence="1" id="KW-0812">Transmembrane</keyword>
<keyword evidence="1" id="KW-0472">Membrane</keyword>
<reference evidence="2 3" key="1">
    <citation type="submission" date="2018-05" db="EMBL/GenBank/DDBJ databases">
        <title>Freshwater and sediment microbial communities from various areas in North America, analyzing microbe dynamics in response to fracking.</title>
        <authorList>
            <person name="Lamendella R."/>
        </authorList>
    </citation>
    <scope>NUCLEOTIDE SEQUENCE [LARGE SCALE GENOMIC DNA]</scope>
    <source>
        <strain evidence="2 3">125B1</strain>
    </source>
</reference>
<dbReference type="RefSeq" id="WP_110076004.1">
    <property type="nucleotide sequence ID" value="NZ_QGTT01000007.1"/>
</dbReference>
<keyword evidence="1" id="KW-1133">Transmembrane helix</keyword>
<keyword evidence="3" id="KW-1185">Reference proteome</keyword>
<dbReference type="OrthoDB" id="5902365at2"/>
<evidence type="ECO:0000313" key="2">
    <source>
        <dbReference type="EMBL" id="PWW13067.1"/>
    </source>
</evidence>
<dbReference type="Proteomes" id="UP000246964">
    <property type="component" value="Unassembled WGS sequence"/>
</dbReference>
<proteinExistence type="predicted"/>
<accession>A0A317Q9P2</accession>
<dbReference type="Pfam" id="PF07963">
    <property type="entry name" value="N_methyl"/>
    <property type="match status" value="1"/>
</dbReference>
<evidence type="ECO:0000313" key="3">
    <source>
        <dbReference type="Proteomes" id="UP000246964"/>
    </source>
</evidence>
<dbReference type="EMBL" id="QGTT01000007">
    <property type="protein sequence ID" value="PWW13067.1"/>
    <property type="molecule type" value="Genomic_DNA"/>
</dbReference>
<dbReference type="AlphaFoldDB" id="A0A317Q9P2"/>
<comment type="caution">
    <text evidence="2">The sequence shown here is derived from an EMBL/GenBank/DDBJ whole genome shotgun (WGS) entry which is preliminary data.</text>
</comment>
<sequence length="168" mass="16996">MKTQQKGFTLIELIIVIVVLGILAVTAAPQFLNFSGDARKATVEGMQGAVKAAADIVYGKSLIAGVEKNATAEVDGIDVEYGYPAAVPAADGILKALKIDSTEWSSVVAAAGWTGVGSTDVTAGDVLIFPADRPTAASGATDGECYVTYTKAADAVTPAVIGLVTSGC</sequence>
<dbReference type="InterPro" id="IPR012902">
    <property type="entry name" value="N_methyl_site"/>
</dbReference>
<dbReference type="PROSITE" id="PS00409">
    <property type="entry name" value="PROKAR_NTER_METHYL"/>
    <property type="match status" value="1"/>
</dbReference>
<dbReference type="InterPro" id="IPR045584">
    <property type="entry name" value="Pilin-like"/>
</dbReference>
<evidence type="ECO:0000256" key="1">
    <source>
        <dbReference type="SAM" id="Phobius"/>
    </source>
</evidence>
<feature type="transmembrane region" description="Helical" evidence="1">
    <location>
        <begin position="7"/>
        <end position="32"/>
    </location>
</feature>
<gene>
    <name evidence="2" type="ORF">DET45_10798</name>
</gene>
<dbReference type="NCBIfam" id="TIGR02532">
    <property type="entry name" value="IV_pilin_GFxxxE"/>
    <property type="match status" value="1"/>
</dbReference>
<protein>
    <submittedName>
        <fullName evidence="2">MSHA pilin protein MshA</fullName>
    </submittedName>
</protein>